<dbReference type="SUPFAM" id="SSF81324">
    <property type="entry name" value="Voltage-gated potassium channels"/>
    <property type="match status" value="1"/>
</dbReference>
<feature type="transmembrane region" description="Helical" evidence="1">
    <location>
        <begin position="82"/>
        <end position="101"/>
    </location>
</feature>
<dbReference type="InterPro" id="IPR013099">
    <property type="entry name" value="K_chnl_dom"/>
</dbReference>
<evidence type="ECO:0000256" key="1">
    <source>
        <dbReference type="SAM" id="Phobius"/>
    </source>
</evidence>
<feature type="transmembrane region" description="Helical" evidence="1">
    <location>
        <begin position="107"/>
        <end position="127"/>
    </location>
</feature>
<comment type="caution">
    <text evidence="3">The sequence shown here is derived from an EMBL/GenBank/DDBJ whole genome shotgun (WGS) entry which is preliminary data.</text>
</comment>
<reference evidence="3 4" key="1">
    <citation type="submission" date="2019-11" db="EMBL/GenBank/DDBJ databases">
        <title>Bacillus lacus genome.</title>
        <authorList>
            <person name="Allen C.J."/>
            <person name="Newman J.D."/>
        </authorList>
    </citation>
    <scope>NUCLEOTIDE SEQUENCE [LARGE SCALE GENOMIC DNA]</scope>
    <source>
        <strain evidence="3 4">KCTC 33946</strain>
    </source>
</reference>
<evidence type="ECO:0000259" key="2">
    <source>
        <dbReference type="Pfam" id="PF07885"/>
    </source>
</evidence>
<keyword evidence="1" id="KW-1133">Transmembrane helix</keyword>
<dbReference type="RefSeq" id="WP_154309207.1">
    <property type="nucleotide sequence ID" value="NZ_WKKI01000044.1"/>
</dbReference>
<keyword evidence="1" id="KW-0812">Transmembrane</keyword>
<sequence length="134" mass="14709">MGFVIGLLIIICFIMSARIAYKAFSEQQFVSFETIIIISFLYLAILVAFSMIYLILTKSGYYILLENGHAVTGTYLQQLNTCLYFSAVTLFSVGYGEIIPIGAGRFIAVVEALIGYMLPVVIVAKAVSGIDKVK</sequence>
<keyword evidence="3" id="KW-0406">Ion transport</keyword>
<dbReference type="Gene3D" id="1.10.287.70">
    <property type="match status" value="1"/>
</dbReference>
<protein>
    <submittedName>
        <fullName evidence="3">Two pore domain potassium channel family protein</fullName>
    </submittedName>
</protein>
<dbReference type="Pfam" id="PF07885">
    <property type="entry name" value="Ion_trans_2"/>
    <property type="match status" value="1"/>
</dbReference>
<name>A0A7X2LYM8_9BACI</name>
<proteinExistence type="predicted"/>
<feature type="domain" description="Potassium channel" evidence="2">
    <location>
        <begin position="54"/>
        <end position="127"/>
    </location>
</feature>
<evidence type="ECO:0000313" key="3">
    <source>
        <dbReference type="EMBL" id="MRX73745.1"/>
    </source>
</evidence>
<keyword evidence="3" id="KW-0813">Transport</keyword>
<dbReference type="GO" id="GO:0034220">
    <property type="term" value="P:monoatomic ion transmembrane transport"/>
    <property type="evidence" value="ECO:0007669"/>
    <property type="project" value="UniProtKB-KW"/>
</dbReference>
<dbReference type="EMBL" id="WKKI01000044">
    <property type="protein sequence ID" value="MRX73745.1"/>
    <property type="molecule type" value="Genomic_DNA"/>
</dbReference>
<organism evidence="3 4">
    <name type="scientific">Metabacillus lacus</name>
    <dbReference type="NCBI Taxonomy" id="1983721"/>
    <lineage>
        <taxon>Bacteria</taxon>
        <taxon>Bacillati</taxon>
        <taxon>Bacillota</taxon>
        <taxon>Bacilli</taxon>
        <taxon>Bacillales</taxon>
        <taxon>Bacillaceae</taxon>
        <taxon>Metabacillus</taxon>
    </lineage>
</organism>
<keyword evidence="4" id="KW-1185">Reference proteome</keyword>
<dbReference type="AlphaFoldDB" id="A0A7X2LYM8"/>
<dbReference type="OrthoDB" id="9813518at2"/>
<keyword evidence="3" id="KW-0407">Ion channel</keyword>
<gene>
    <name evidence="3" type="ORF">GJU40_16510</name>
</gene>
<feature type="transmembrane region" description="Helical" evidence="1">
    <location>
        <begin position="35"/>
        <end position="56"/>
    </location>
</feature>
<keyword evidence="1" id="KW-0472">Membrane</keyword>
<evidence type="ECO:0000313" key="4">
    <source>
        <dbReference type="Proteomes" id="UP000448867"/>
    </source>
</evidence>
<dbReference type="Proteomes" id="UP000448867">
    <property type="component" value="Unassembled WGS sequence"/>
</dbReference>
<accession>A0A7X2LYM8</accession>